<evidence type="ECO:0000313" key="3">
    <source>
        <dbReference type="Proteomes" id="UP000195514"/>
    </source>
</evidence>
<organism evidence="2 3">
    <name type="scientific">Candidatus Brevifilum fermentans</name>
    <dbReference type="NCBI Taxonomy" id="1986204"/>
    <lineage>
        <taxon>Bacteria</taxon>
        <taxon>Bacillati</taxon>
        <taxon>Chloroflexota</taxon>
        <taxon>Anaerolineae</taxon>
        <taxon>Anaerolineales</taxon>
        <taxon>Anaerolineaceae</taxon>
        <taxon>Candidatus Brevifilum</taxon>
    </lineage>
</organism>
<sequence length="459" mass="51871">MIKESETMAKTTISCPQCKQPIVAEITRIFDAAEDPQAKQILLSGAYNLVQCPHCGYRGQAPTPLVYHDPDKELLLTFFPPELNVPVNQQQQMIGPLINQVMEKQPPEKRKAYFLNPETMLTRQRLAERILEEDGVTPEMLKEQQDRLSFLQRLAGVTVEARPEVIRQEEELVDEQLLLILQRLIQSAAAAGEEESAKVLVELQQQILENTEFGQKILHQAQEQQAAMDALEQASKAGLTREALLDLIIDAAESEIRLVTLVSMARSGLDYSFFQLLTDRMQHASGEQQAQLMALRDKLLEMTHEIDQAIKEQEDLAGQLLDKILAEENIEEATLQALPGINEVFLEVLRARIQAARKADDQEQLKKLQQVAGAIQKVSAPGANIELIEALIQAKDVDAIRAVLEENAEEITDEFSQFLYSLLSQTQAQEGRQDMVEKLQQVYRQVLRFTMKRNLEKAD</sequence>
<protein>
    <recommendedName>
        <fullName evidence="1">CpXC domain-containing protein</fullName>
    </recommendedName>
</protein>
<accession>A0A1Y6K0R6</accession>
<name>A0A1Y6K0R6_9CHLR</name>
<dbReference type="Proteomes" id="UP000195514">
    <property type="component" value="Chromosome I"/>
</dbReference>
<dbReference type="AlphaFoldDB" id="A0A1Y6K0R6"/>
<evidence type="ECO:0000313" key="2">
    <source>
        <dbReference type="EMBL" id="SMX53243.1"/>
    </source>
</evidence>
<evidence type="ECO:0000259" key="1">
    <source>
        <dbReference type="Pfam" id="PF14353"/>
    </source>
</evidence>
<keyword evidence="3" id="KW-1185">Reference proteome</keyword>
<dbReference type="InterPro" id="IPR025682">
    <property type="entry name" value="CpXC_dom"/>
</dbReference>
<dbReference type="EMBL" id="LT859958">
    <property type="protein sequence ID" value="SMX53243.1"/>
    <property type="molecule type" value="Genomic_DNA"/>
</dbReference>
<feature type="domain" description="CpXC" evidence="1">
    <location>
        <begin position="13"/>
        <end position="141"/>
    </location>
</feature>
<proteinExistence type="predicted"/>
<reference evidence="3" key="1">
    <citation type="submission" date="2017-05" db="EMBL/GenBank/DDBJ databases">
        <authorList>
            <person name="Kirkegaard R."/>
            <person name="Mcilroy J S."/>
        </authorList>
    </citation>
    <scope>NUCLEOTIDE SEQUENCE [LARGE SCALE GENOMIC DNA]</scope>
</reference>
<gene>
    <name evidence="2" type="ORF">CFX1CAM_0177</name>
</gene>
<dbReference type="Pfam" id="PF14353">
    <property type="entry name" value="CpXC"/>
    <property type="match status" value="1"/>
</dbReference>
<dbReference type="KEGG" id="abat:CFX1CAM_0177"/>